<name>A0AA92G6G1_9BACT</name>
<dbReference type="AlphaFoldDB" id="A0AA92G6G1"/>
<sequence length="92" mass="10635">MKNTTIDILSSKIHIICRFQVMLYRGLAELFGRDVKTIGKHIGNVFDDGELEKVSVIANFATTSTEFKRFWQKVVRFFKVEIEALEILGRLI</sequence>
<evidence type="ECO:0000313" key="1">
    <source>
        <dbReference type="EMBL" id="QNA70447.1"/>
    </source>
</evidence>
<accession>A0AA92G6G1</accession>
<organism evidence="1 2">
    <name type="scientific">Sulfurospirillum diekertiae</name>
    <dbReference type="NCBI Taxonomy" id="1854492"/>
    <lineage>
        <taxon>Bacteria</taxon>
        <taxon>Pseudomonadati</taxon>
        <taxon>Campylobacterota</taxon>
        <taxon>Epsilonproteobacteria</taxon>
        <taxon>Campylobacterales</taxon>
        <taxon>Sulfurospirillaceae</taxon>
        <taxon>Sulfurospirillum</taxon>
    </lineage>
</organism>
<gene>
    <name evidence="1" type="ORF">FA584_14000</name>
</gene>
<evidence type="ECO:0000313" key="2">
    <source>
        <dbReference type="Proteomes" id="UP000502831"/>
    </source>
</evidence>
<dbReference type="RefSeq" id="WP_191342073.1">
    <property type="nucleotide sequence ID" value="NZ_CP039734.2"/>
</dbReference>
<proteinExistence type="predicted"/>
<dbReference type="EMBL" id="CP039734">
    <property type="protein sequence ID" value="QNA70447.1"/>
    <property type="molecule type" value="Genomic_DNA"/>
</dbReference>
<dbReference type="Proteomes" id="UP000502831">
    <property type="component" value="Chromosome"/>
</dbReference>
<protein>
    <submittedName>
        <fullName evidence="1">Uncharacterized protein</fullName>
    </submittedName>
</protein>
<reference evidence="1 2" key="1">
    <citation type="journal article" date="2017" name="Environ. Sci. Technol.">
        <title>Organohalide Respiration with Chlorinated Ethenes under Low pH Conditions.</title>
        <authorList>
            <person name="Yang Y."/>
            <person name="Capiro N.L."/>
            <person name="Marcet T.F."/>
            <person name="Yan J."/>
            <person name="Pennell K.D."/>
            <person name="Loffler F.E."/>
        </authorList>
    </citation>
    <scope>NUCLEOTIDE SEQUENCE [LARGE SCALE GENOMIC DNA]</scope>
    <source>
        <strain evidence="1 2">ACSDCE</strain>
    </source>
</reference>